<protein>
    <recommendedName>
        <fullName evidence="1">Gins51 C-terminal domain-containing protein</fullName>
    </recommendedName>
</protein>
<evidence type="ECO:0000313" key="3">
    <source>
        <dbReference type="Proteomes" id="UP000066042"/>
    </source>
</evidence>
<evidence type="ECO:0000313" key="2">
    <source>
        <dbReference type="EMBL" id="ALM74369.1"/>
    </source>
</evidence>
<dbReference type="Proteomes" id="UP000066042">
    <property type="component" value="Chromosome"/>
</dbReference>
<dbReference type="PATRIC" id="fig|55802.8.peg.389"/>
<organism evidence="2 3">
    <name type="scientific">Thermococcus barophilus</name>
    <dbReference type="NCBI Taxonomy" id="55802"/>
    <lineage>
        <taxon>Archaea</taxon>
        <taxon>Methanobacteriati</taxon>
        <taxon>Methanobacteriota</taxon>
        <taxon>Thermococci</taxon>
        <taxon>Thermococcales</taxon>
        <taxon>Thermococcaceae</taxon>
        <taxon>Thermococcus</taxon>
    </lineage>
</organism>
<proteinExistence type="predicted"/>
<dbReference type="STRING" id="55802.TBCH5v1_0396"/>
<dbReference type="Gene3D" id="3.40.5.50">
    <property type="match status" value="1"/>
</dbReference>
<name>A0A0S1X9B0_THEBA</name>
<evidence type="ECO:0000259" key="1">
    <source>
        <dbReference type="Pfam" id="PF22090"/>
    </source>
</evidence>
<dbReference type="Pfam" id="PF22090">
    <property type="entry name" value="Gins51_C"/>
    <property type="match status" value="1"/>
</dbReference>
<sequence length="193" mass="22280">MIPLDIVKLRELLERELSSNDLSPLDEEFYREFDSLVRALKLRAESSKERGETVEERLYLAELNIAEHLMKEIIKIRLHKIVDLAFEGRPQSLVSEEKKIFAILMAFINREPLPLSDEVEFKKTLEEESGIEIPVGKRAIWEAYLIKVDIPRVLDEKLREYGPFKAGDLVTLPKSIGKILVERDAAKLIDINP</sequence>
<dbReference type="CDD" id="cd11581">
    <property type="entry name" value="GINS_A"/>
    <property type="match status" value="1"/>
</dbReference>
<dbReference type="EMBL" id="CP013050">
    <property type="protein sequence ID" value="ALM74369.1"/>
    <property type="molecule type" value="Genomic_DNA"/>
</dbReference>
<dbReference type="InterPro" id="IPR054314">
    <property type="entry name" value="Gins51_C"/>
</dbReference>
<feature type="domain" description="Gins51 C-terminal" evidence="1">
    <location>
        <begin position="142"/>
        <end position="187"/>
    </location>
</feature>
<gene>
    <name evidence="2" type="ORF">TBCH5v1_0396</name>
</gene>
<dbReference type="Gene3D" id="1.20.58.1030">
    <property type="match status" value="1"/>
</dbReference>
<reference evidence="2 3" key="1">
    <citation type="journal article" date="2016" name="Genome Announc.">
        <title>Complete genome sequence of the hyperthermophilic and piezophilic archaeon Thermococcus barophilus Ch5, capable of growth at the expense of hydrogenogenesis from carbon monoxide and formate.</title>
        <authorList>
            <person name="Oger P."/>
            <person name="Sokolova T.G."/>
            <person name="Kozhevnikova D.A."/>
            <person name="Taranov E.A."/>
            <person name="Vannier P."/>
            <person name="Lee H.S."/>
            <person name="Kwon K.K."/>
            <person name="Kang S.G."/>
            <person name="Lee J.H."/>
            <person name="Bonch-Osmolovskaya E.A."/>
            <person name="Lebedinsky A.V."/>
        </authorList>
    </citation>
    <scope>NUCLEOTIDE SEQUENCE [LARGE SCALE GENOMIC DNA]</scope>
    <source>
        <strain evidence="3">Ch5</strain>
    </source>
</reference>
<dbReference type="AlphaFoldDB" id="A0A0S1X9B0"/>
<accession>A0A0S1X9B0</accession>